<feature type="domain" description="HTH merR-type" evidence="3">
    <location>
        <begin position="1"/>
        <end position="70"/>
    </location>
</feature>
<organism evidence="4 5">
    <name type="scientific">Streptomyces smaragdinus</name>
    <dbReference type="NCBI Taxonomy" id="2585196"/>
    <lineage>
        <taxon>Bacteria</taxon>
        <taxon>Bacillati</taxon>
        <taxon>Actinomycetota</taxon>
        <taxon>Actinomycetes</taxon>
        <taxon>Kitasatosporales</taxon>
        <taxon>Streptomycetaceae</taxon>
        <taxon>Streptomyces</taxon>
    </lineage>
</organism>
<evidence type="ECO:0000259" key="3">
    <source>
        <dbReference type="PROSITE" id="PS50937"/>
    </source>
</evidence>
<protein>
    <recommendedName>
        <fullName evidence="3">HTH merR-type domain-containing protein</fullName>
    </recommendedName>
</protein>
<dbReference type="EMBL" id="WEGJ01000005">
    <property type="protein sequence ID" value="MQY12182.1"/>
    <property type="molecule type" value="Genomic_DNA"/>
</dbReference>
<sequence>MRLAELSERSGVSTATIKYYLREGLLPPGRRVSATQAEYDEEHLRRLRLVRALIQVGRVQVAAAREVLAAVDDEEQEHNNRLGAAVWALPHGPEPDESAPETAAARREAGRLLEAMGWTFARGLGDESPAFRMLVAAVAGLARLGYPYDVAHLTPYARAAQGLAGPELSLIASYESPAEQVEAVVALTVLFEPVLLALRRLAEAEESARRFPGPTTEAVRRAVADAEAGE</sequence>
<dbReference type="GO" id="GO:0003700">
    <property type="term" value="F:DNA-binding transcription factor activity"/>
    <property type="evidence" value="ECO:0007669"/>
    <property type="project" value="InterPro"/>
</dbReference>
<dbReference type="InterPro" id="IPR009061">
    <property type="entry name" value="DNA-bd_dom_put_sf"/>
</dbReference>
<evidence type="ECO:0000313" key="4">
    <source>
        <dbReference type="EMBL" id="MQY12182.1"/>
    </source>
</evidence>
<evidence type="ECO:0000313" key="5">
    <source>
        <dbReference type="Proteomes" id="UP000466345"/>
    </source>
</evidence>
<dbReference type="PANTHER" id="PTHR30204:SF98">
    <property type="entry name" value="HTH-TYPE TRANSCRIPTIONAL REGULATOR ADHR"/>
    <property type="match status" value="1"/>
</dbReference>
<keyword evidence="5" id="KW-1185">Reference proteome</keyword>
<dbReference type="PRINTS" id="PR00040">
    <property type="entry name" value="HTHMERR"/>
</dbReference>
<dbReference type="GO" id="GO:0003677">
    <property type="term" value="F:DNA binding"/>
    <property type="evidence" value="ECO:0007669"/>
    <property type="project" value="UniProtKB-KW"/>
</dbReference>
<dbReference type="AlphaFoldDB" id="A0A7K0CGM7"/>
<reference evidence="4 5" key="1">
    <citation type="submission" date="2019-10" db="EMBL/GenBank/DDBJ databases">
        <title>Streptomyces smaragdinus sp. nov. and Streptomyces fabii sp. nov., isolated from the gut of fungus growing-termite Macrotermes natalensis.</title>
        <authorList>
            <person name="Schwitalla J."/>
            <person name="Benndorf R."/>
            <person name="Martin K."/>
            <person name="De Beer W."/>
            <person name="Kaster A.-K."/>
            <person name="Vollmers J."/>
            <person name="Poulsen M."/>
            <person name="Beemelmanns C."/>
        </authorList>
    </citation>
    <scope>NUCLEOTIDE SEQUENCE [LARGE SCALE GENOMIC DNA]</scope>
    <source>
        <strain evidence="4 5">RB5</strain>
    </source>
</reference>
<dbReference type="Pfam" id="PF13411">
    <property type="entry name" value="MerR_1"/>
    <property type="match status" value="1"/>
</dbReference>
<proteinExistence type="predicted"/>
<dbReference type="SUPFAM" id="SSF46955">
    <property type="entry name" value="Putative DNA-binding domain"/>
    <property type="match status" value="1"/>
</dbReference>
<dbReference type="RefSeq" id="WP_153451545.1">
    <property type="nucleotide sequence ID" value="NZ_WEGJ01000005.1"/>
</dbReference>
<dbReference type="SMART" id="SM00422">
    <property type="entry name" value="HTH_MERR"/>
    <property type="match status" value="1"/>
</dbReference>
<gene>
    <name evidence="4" type="ORF">SRB5_23120</name>
</gene>
<evidence type="ECO:0000256" key="1">
    <source>
        <dbReference type="ARBA" id="ARBA00023125"/>
    </source>
</evidence>
<feature type="region of interest" description="Disordered" evidence="2">
    <location>
        <begin position="209"/>
        <end position="230"/>
    </location>
</feature>
<dbReference type="InterPro" id="IPR047057">
    <property type="entry name" value="MerR_fam"/>
</dbReference>
<dbReference type="PANTHER" id="PTHR30204">
    <property type="entry name" value="REDOX-CYCLING DRUG-SENSING TRANSCRIPTIONAL ACTIVATOR SOXR"/>
    <property type="match status" value="1"/>
</dbReference>
<keyword evidence="1" id="KW-0238">DNA-binding</keyword>
<dbReference type="OrthoDB" id="5242095at2"/>
<comment type="caution">
    <text evidence="4">The sequence shown here is derived from an EMBL/GenBank/DDBJ whole genome shotgun (WGS) entry which is preliminary data.</text>
</comment>
<dbReference type="InterPro" id="IPR000551">
    <property type="entry name" value="MerR-type_HTH_dom"/>
</dbReference>
<accession>A0A7K0CGM7</accession>
<dbReference type="Proteomes" id="UP000466345">
    <property type="component" value="Unassembled WGS sequence"/>
</dbReference>
<evidence type="ECO:0000256" key="2">
    <source>
        <dbReference type="SAM" id="MobiDB-lite"/>
    </source>
</evidence>
<dbReference type="PROSITE" id="PS50937">
    <property type="entry name" value="HTH_MERR_2"/>
    <property type="match status" value="1"/>
</dbReference>
<dbReference type="Gene3D" id="1.10.1660.10">
    <property type="match status" value="1"/>
</dbReference>
<name>A0A7K0CGM7_9ACTN</name>